<sequence length="410" mass="41375">MTSMTDATGDAGHPDVAEISDLAEGLLAPPRSGEVRSHLDACALCADVRSSLEEIRGLLGTLPGPTRMPADVAGRIDAALAAEALLGTMEPEAGEAAAGRGAGGPQDYSASEEQPRLATAEAEADEDTADAERTEPVVSRETTAADVSRETSRETVAAETTCSSSGATDPTESAAASGGTDSAEAASPEASPAQDRLTSPSSPGALGRGGVRRPGRPEGHARGATGPGRQAGGRGRRRRLVLSSVLAAAAIGLGAVLVPALTGADSDGEAGTASSANSGPVYSDRALQGQVSALLSGKETGGGREEKREPGAGKDDSSLGVQSSPETPELNEPLMAPGPELPPCVERAVAGTEPALALERGRYRGTDAFLVVLPDHRDDARVTAYLVDAGCVDAGDKAGEILLTRTYPRS</sequence>
<accession>A0A8H9HL93</accession>
<evidence type="ECO:0000313" key="6">
    <source>
        <dbReference type="Proteomes" id="UP000660975"/>
    </source>
</evidence>
<feature type="compositionally biased region" description="Low complexity" evidence="1">
    <location>
        <begin position="182"/>
        <end position="193"/>
    </location>
</feature>
<feature type="region of interest" description="Disordered" evidence="1">
    <location>
        <begin position="263"/>
        <end position="283"/>
    </location>
</feature>
<reference evidence="3 5" key="2">
    <citation type="submission" date="2020-02" db="EMBL/GenBank/DDBJ databases">
        <title>Whole genome shotgun sequence of Streptomyces gougerotii NBRC 13043.</title>
        <authorList>
            <person name="Ichikawa N."/>
            <person name="Komaki H."/>
            <person name="Tamura T."/>
        </authorList>
    </citation>
    <scope>NUCLEOTIDE SEQUENCE [LARGE SCALE GENOMIC DNA]</scope>
    <source>
        <strain evidence="3 5">NBRC 13043</strain>
    </source>
</reference>
<dbReference type="EMBL" id="BMSC01000007">
    <property type="protein sequence ID" value="GGU73093.1"/>
    <property type="molecule type" value="Genomic_DNA"/>
</dbReference>
<feature type="transmembrane region" description="Helical" evidence="2">
    <location>
        <begin position="240"/>
        <end position="261"/>
    </location>
</feature>
<reference evidence="4" key="1">
    <citation type="journal article" date="2014" name="Int. J. Syst. Evol. Microbiol.">
        <title>Complete genome sequence of Corynebacterium casei LMG S-19264T (=DSM 44701T), isolated from a smear-ripened cheese.</title>
        <authorList>
            <consortium name="US DOE Joint Genome Institute (JGI-PGF)"/>
            <person name="Walter F."/>
            <person name="Albersmeier A."/>
            <person name="Kalinowski J."/>
            <person name="Ruckert C."/>
        </authorList>
    </citation>
    <scope>NUCLEOTIDE SEQUENCE</scope>
    <source>
        <strain evidence="4">JCM 4136</strain>
    </source>
</reference>
<keyword evidence="2" id="KW-1133">Transmembrane helix</keyword>
<reference evidence="4" key="3">
    <citation type="submission" date="2020-09" db="EMBL/GenBank/DDBJ databases">
        <authorList>
            <person name="Sun Q."/>
            <person name="Ohkuma M."/>
        </authorList>
    </citation>
    <scope>NUCLEOTIDE SEQUENCE</scope>
    <source>
        <strain evidence="4">JCM 4136</strain>
    </source>
</reference>
<dbReference type="AlphaFoldDB" id="A0A8H9HL93"/>
<comment type="caution">
    <text evidence="4">The sequence shown here is derived from an EMBL/GenBank/DDBJ whole genome shotgun (WGS) entry which is preliminary data.</text>
</comment>
<feature type="region of interest" description="Disordered" evidence="1">
    <location>
        <begin position="93"/>
        <end position="237"/>
    </location>
</feature>
<dbReference type="EMBL" id="BLLO01000017">
    <property type="protein sequence ID" value="GFH77741.1"/>
    <property type="molecule type" value="Genomic_DNA"/>
</dbReference>
<name>A0A8H9HL93_9ACTN</name>
<keyword evidence="2" id="KW-0812">Transmembrane</keyword>
<evidence type="ECO:0008006" key="7">
    <source>
        <dbReference type="Google" id="ProtNLM"/>
    </source>
</evidence>
<keyword evidence="5" id="KW-1185">Reference proteome</keyword>
<keyword evidence="2" id="KW-0472">Membrane</keyword>
<dbReference type="Proteomes" id="UP000480804">
    <property type="component" value="Unassembled WGS sequence"/>
</dbReference>
<dbReference type="Proteomes" id="UP000660975">
    <property type="component" value="Unassembled WGS sequence"/>
</dbReference>
<evidence type="ECO:0000256" key="2">
    <source>
        <dbReference type="SAM" id="Phobius"/>
    </source>
</evidence>
<gene>
    <name evidence="4" type="ORF">GCM10010227_29370</name>
    <name evidence="3" type="ORF">Sgou_24110</name>
</gene>
<feature type="compositionally biased region" description="Polar residues" evidence="1">
    <location>
        <begin position="158"/>
        <end position="171"/>
    </location>
</feature>
<evidence type="ECO:0000256" key="1">
    <source>
        <dbReference type="SAM" id="MobiDB-lite"/>
    </source>
</evidence>
<evidence type="ECO:0000313" key="5">
    <source>
        <dbReference type="Proteomes" id="UP000480804"/>
    </source>
</evidence>
<evidence type="ECO:0000313" key="3">
    <source>
        <dbReference type="EMBL" id="GFH77741.1"/>
    </source>
</evidence>
<feature type="region of interest" description="Disordered" evidence="1">
    <location>
        <begin position="295"/>
        <end position="345"/>
    </location>
</feature>
<feature type="compositionally biased region" description="Basic and acidic residues" evidence="1">
    <location>
        <begin position="301"/>
        <end position="317"/>
    </location>
</feature>
<organism evidence="4 6">
    <name type="scientific">Streptomyces gougerotii</name>
    <dbReference type="NCBI Taxonomy" id="53448"/>
    <lineage>
        <taxon>Bacteria</taxon>
        <taxon>Bacillati</taxon>
        <taxon>Actinomycetota</taxon>
        <taxon>Actinomycetes</taxon>
        <taxon>Kitasatosporales</taxon>
        <taxon>Streptomycetaceae</taxon>
        <taxon>Streptomyces</taxon>
        <taxon>Streptomyces diastaticus group</taxon>
    </lineage>
</organism>
<protein>
    <recommendedName>
        <fullName evidence="7">Zinc-finger domain-containing protein</fullName>
    </recommendedName>
</protein>
<evidence type="ECO:0000313" key="4">
    <source>
        <dbReference type="EMBL" id="GGU73093.1"/>
    </source>
</evidence>
<proteinExistence type="predicted"/>